<dbReference type="AlphaFoldDB" id="A0A2N9VVW5"/>
<dbReference type="KEGG" id="pht:BLM14_06755"/>
<comment type="caution">
    <text evidence="1">The sequence shown here is derived from an EMBL/GenBank/DDBJ whole genome shotgun (WGS) entry which is preliminary data.</text>
</comment>
<evidence type="ECO:0000313" key="2">
    <source>
        <dbReference type="Proteomes" id="UP000232163"/>
    </source>
</evidence>
<dbReference type="EMBL" id="MZMT01000037">
    <property type="protein sequence ID" value="PIO43633.1"/>
    <property type="molecule type" value="Genomic_DNA"/>
</dbReference>
<protein>
    <submittedName>
        <fullName evidence="1">Uncharacterized protein</fullName>
    </submittedName>
</protein>
<gene>
    <name evidence="1" type="ORF">B5P45_17140</name>
</gene>
<name>A0A2N9VVW5_9HYPH</name>
<evidence type="ECO:0000313" key="1">
    <source>
        <dbReference type="EMBL" id="PIO43633.1"/>
    </source>
</evidence>
<dbReference type="Proteomes" id="UP000232163">
    <property type="component" value="Unassembled WGS sequence"/>
</dbReference>
<sequence>MGMFEGLSRFFLSTVIALCFVLHGIVNVASSAVLVRMTTAATWQDRLDAPSDDTGPNLTAGIGLDCSSRKQVCHGEWLGPSEINPARSFHTDLPALVKSVPQINSWLPGVLQEPPRV</sequence>
<accession>A0A2N9VVW5</accession>
<proteinExistence type="predicted"/>
<organism evidence="1 2">
    <name type="scientific">Phyllobacterium zundukense</name>
    <dbReference type="NCBI Taxonomy" id="1867719"/>
    <lineage>
        <taxon>Bacteria</taxon>
        <taxon>Pseudomonadati</taxon>
        <taxon>Pseudomonadota</taxon>
        <taxon>Alphaproteobacteria</taxon>
        <taxon>Hyphomicrobiales</taxon>
        <taxon>Phyllobacteriaceae</taxon>
        <taxon>Phyllobacterium</taxon>
    </lineage>
</organism>
<reference evidence="1 2" key="1">
    <citation type="journal article" date="2017" name="Int J Environ Stud">
        <title>Does the Miocene-Pliocene relict legume Oxytropis triphylla form nitrogen-fixing nodules with a combination of bacterial strains?</title>
        <authorList>
            <person name="Safronova V."/>
            <person name="Belimov A."/>
            <person name="Sazanova A."/>
            <person name="Kuznetsova I."/>
            <person name="Popova J."/>
            <person name="Andronov E."/>
            <person name="Verkhozina A."/>
            <person name="Tikhonovich I."/>
        </authorList>
    </citation>
    <scope>NUCLEOTIDE SEQUENCE [LARGE SCALE GENOMIC DNA]</scope>
    <source>
        <strain evidence="1 2">Tri-38</strain>
    </source>
</reference>
<keyword evidence="2" id="KW-1185">Reference proteome</keyword>